<dbReference type="Pfam" id="PF00188">
    <property type="entry name" value="CAP"/>
    <property type="match status" value="1"/>
</dbReference>
<gene>
    <name evidence="3" type="ORF">ACG00X_23575</name>
</gene>
<evidence type="ECO:0000313" key="3">
    <source>
        <dbReference type="EMBL" id="MFG6459817.1"/>
    </source>
</evidence>
<dbReference type="Proteomes" id="UP001606305">
    <property type="component" value="Unassembled WGS sequence"/>
</dbReference>
<dbReference type="Gene3D" id="3.40.33.10">
    <property type="entry name" value="CAP"/>
    <property type="match status" value="1"/>
</dbReference>
<dbReference type="RefSeq" id="WP_394492216.1">
    <property type="nucleotide sequence ID" value="NZ_JBIGIA010000032.1"/>
</dbReference>
<evidence type="ECO:0000259" key="2">
    <source>
        <dbReference type="Pfam" id="PF00188"/>
    </source>
</evidence>
<dbReference type="EMBL" id="JBIGIA010000032">
    <property type="protein sequence ID" value="MFG6459817.1"/>
    <property type="molecule type" value="Genomic_DNA"/>
</dbReference>
<comment type="caution">
    <text evidence="3">The sequence shown here is derived from an EMBL/GenBank/DDBJ whole genome shotgun (WGS) entry which is preliminary data.</text>
</comment>
<evidence type="ECO:0000256" key="1">
    <source>
        <dbReference type="SAM" id="SignalP"/>
    </source>
</evidence>
<dbReference type="PANTHER" id="PTHR31157">
    <property type="entry name" value="SCP DOMAIN-CONTAINING PROTEIN"/>
    <property type="match status" value="1"/>
</dbReference>
<protein>
    <submittedName>
        <fullName evidence="3">CAP domain-containing protein</fullName>
    </submittedName>
</protein>
<dbReference type="CDD" id="cd05379">
    <property type="entry name" value="CAP_bacterial"/>
    <property type="match status" value="1"/>
</dbReference>
<organism evidence="3 4">
    <name type="scientific">Pelomonas nitida</name>
    <dbReference type="NCBI Taxonomy" id="3299027"/>
    <lineage>
        <taxon>Bacteria</taxon>
        <taxon>Pseudomonadati</taxon>
        <taxon>Pseudomonadota</taxon>
        <taxon>Betaproteobacteria</taxon>
        <taxon>Burkholderiales</taxon>
        <taxon>Sphaerotilaceae</taxon>
        <taxon>Roseateles</taxon>
    </lineage>
</organism>
<accession>A0ABW7GCX7</accession>
<dbReference type="InterPro" id="IPR035940">
    <property type="entry name" value="CAP_sf"/>
</dbReference>
<feature type="chain" id="PRO_5046795065" evidence="1">
    <location>
        <begin position="19"/>
        <end position="170"/>
    </location>
</feature>
<evidence type="ECO:0000313" key="4">
    <source>
        <dbReference type="Proteomes" id="UP001606305"/>
    </source>
</evidence>
<keyword evidence="1" id="KW-0732">Signal</keyword>
<proteinExistence type="predicted"/>
<feature type="domain" description="SCP" evidence="2">
    <location>
        <begin position="53"/>
        <end position="157"/>
    </location>
</feature>
<name>A0ABW7GCX7_9BURK</name>
<reference evidence="3 4" key="1">
    <citation type="submission" date="2024-09" db="EMBL/GenBank/DDBJ databases">
        <title>Novel species of the genus Pelomonas and Roseateles isolated from streams.</title>
        <authorList>
            <person name="Lu H."/>
        </authorList>
    </citation>
    <scope>NUCLEOTIDE SEQUENCE [LARGE SCALE GENOMIC DNA]</scope>
    <source>
        <strain evidence="3 4">BYS96W</strain>
    </source>
</reference>
<dbReference type="SUPFAM" id="SSF55797">
    <property type="entry name" value="PR-1-like"/>
    <property type="match status" value="1"/>
</dbReference>
<dbReference type="PANTHER" id="PTHR31157:SF1">
    <property type="entry name" value="SCP DOMAIN-CONTAINING PROTEIN"/>
    <property type="match status" value="1"/>
</dbReference>
<dbReference type="InterPro" id="IPR014044">
    <property type="entry name" value="CAP_dom"/>
</dbReference>
<sequence>MHFFWSIALLSLAGMAAAAPGTDCRPDAETAARLLNATRGRVQVCGGHSWPAAKALRWQALLDESSRRYALELAARDRLDHIGANGATLRTRLHEVGYVMRVSGENLAGGPESFDEALAHWLASPTHCENLMAADFEDFGLACVTGPGRLQRYWVLQMATPQASRPAEPR</sequence>
<keyword evidence="4" id="KW-1185">Reference proteome</keyword>
<feature type="signal peptide" evidence="1">
    <location>
        <begin position="1"/>
        <end position="18"/>
    </location>
</feature>